<dbReference type="Gene3D" id="3.30.160.60">
    <property type="entry name" value="Classic Zinc Finger"/>
    <property type="match status" value="1"/>
</dbReference>
<feature type="region of interest" description="Disordered" evidence="8">
    <location>
        <begin position="164"/>
        <end position="199"/>
    </location>
</feature>
<evidence type="ECO:0000256" key="8">
    <source>
        <dbReference type="SAM" id="MobiDB-lite"/>
    </source>
</evidence>
<dbReference type="Proteomes" id="UP000825729">
    <property type="component" value="Unassembled WGS sequence"/>
</dbReference>
<evidence type="ECO:0000256" key="5">
    <source>
        <dbReference type="ARBA" id="ARBA00023054"/>
    </source>
</evidence>
<feature type="compositionally biased region" description="Polar residues" evidence="8">
    <location>
        <begin position="165"/>
        <end position="184"/>
    </location>
</feature>
<proteinExistence type="predicted"/>
<comment type="subcellular location">
    <subcellularLocation>
        <location evidence="1">Nucleus</location>
    </subcellularLocation>
</comment>
<gene>
    <name evidence="10" type="ORF">H6P81_001480</name>
</gene>
<keyword evidence="6" id="KW-0539">Nucleus</keyword>
<evidence type="ECO:0000313" key="11">
    <source>
        <dbReference type="Proteomes" id="UP000825729"/>
    </source>
</evidence>
<feature type="compositionally biased region" description="Polar residues" evidence="8">
    <location>
        <begin position="117"/>
        <end position="129"/>
    </location>
</feature>
<dbReference type="GO" id="GO:0033260">
    <property type="term" value="P:nuclear DNA replication"/>
    <property type="evidence" value="ECO:0007669"/>
    <property type="project" value="TreeGrafter"/>
</dbReference>
<feature type="coiled-coil region" evidence="7">
    <location>
        <begin position="232"/>
        <end position="278"/>
    </location>
</feature>
<dbReference type="InterPro" id="IPR040050">
    <property type="entry name" value="ZNF830-like"/>
</dbReference>
<dbReference type="InterPro" id="IPR036236">
    <property type="entry name" value="Znf_C2H2_sf"/>
</dbReference>
<sequence>MDAKAKSLFRAKLREAEQKREKRIDSPLVRYNEREQPVCRVCNVALKSESLWPAHQASRKHHEAIKNIKAPAADAGISRVNDVKPDHPVKESADKHRTTSSLPTDFFDKQESKKPKTNPTMGSKVNPSSEKALVPQVESHPLQELDSANKTNDLTGHFVEETMARQENNGSTLPSIPSRKSSGSEVKPVNGALPEGFFDNKDADLRARGIQPVKLDINDEYKEFEKVIQEDLQGVDERLEEEEFDAAEMIEEAESLEQKAYKERVELLKKKQMELKAAKFAREEKKPLKFRGEESSEESSDEDEDDDEKSLTVDWRAKHLTMKRKRKRKQKKHK</sequence>
<evidence type="ECO:0000256" key="1">
    <source>
        <dbReference type="ARBA" id="ARBA00004123"/>
    </source>
</evidence>
<dbReference type="Pfam" id="PF12874">
    <property type="entry name" value="zf-met"/>
    <property type="match status" value="1"/>
</dbReference>
<dbReference type="PANTHER" id="PTHR13278">
    <property type="entry name" value="ZINC FINGER PROTEIN 830"/>
    <property type="match status" value="1"/>
</dbReference>
<dbReference type="SUPFAM" id="SSF57667">
    <property type="entry name" value="beta-beta-alpha zinc fingers"/>
    <property type="match status" value="1"/>
</dbReference>
<dbReference type="GO" id="GO:0008270">
    <property type="term" value="F:zinc ion binding"/>
    <property type="evidence" value="ECO:0007669"/>
    <property type="project" value="UniProtKB-KW"/>
</dbReference>
<evidence type="ECO:0000259" key="9">
    <source>
        <dbReference type="Pfam" id="PF12874"/>
    </source>
</evidence>
<organism evidence="10 11">
    <name type="scientific">Aristolochia fimbriata</name>
    <name type="common">White veined hardy Dutchman's pipe vine</name>
    <dbReference type="NCBI Taxonomy" id="158543"/>
    <lineage>
        <taxon>Eukaryota</taxon>
        <taxon>Viridiplantae</taxon>
        <taxon>Streptophyta</taxon>
        <taxon>Embryophyta</taxon>
        <taxon>Tracheophyta</taxon>
        <taxon>Spermatophyta</taxon>
        <taxon>Magnoliopsida</taxon>
        <taxon>Magnoliidae</taxon>
        <taxon>Piperales</taxon>
        <taxon>Aristolochiaceae</taxon>
        <taxon>Aristolochia</taxon>
    </lineage>
</organism>
<evidence type="ECO:0000256" key="2">
    <source>
        <dbReference type="ARBA" id="ARBA00022723"/>
    </source>
</evidence>
<evidence type="ECO:0000313" key="10">
    <source>
        <dbReference type="EMBL" id="KAG9456972.1"/>
    </source>
</evidence>
<feature type="region of interest" description="Disordered" evidence="8">
    <location>
        <begin position="76"/>
        <end position="135"/>
    </location>
</feature>
<dbReference type="GO" id="GO:0005681">
    <property type="term" value="C:spliceosomal complex"/>
    <property type="evidence" value="ECO:0007669"/>
    <property type="project" value="InterPro"/>
</dbReference>
<dbReference type="PANTHER" id="PTHR13278:SF0">
    <property type="entry name" value="ZINC FINGER PROTEIN 830"/>
    <property type="match status" value="1"/>
</dbReference>
<protein>
    <recommendedName>
        <fullName evidence="9">C2H2-type domain-containing protein</fullName>
    </recommendedName>
</protein>
<keyword evidence="5 7" id="KW-0175">Coiled coil</keyword>
<dbReference type="GO" id="GO:0044773">
    <property type="term" value="P:mitotic DNA damage checkpoint signaling"/>
    <property type="evidence" value="ECO:0007669"/>
    <property type="project" value="TreeGrafter"/>
</dbReference>
<evidence type="ECO:0000256" key="7">
    <source>
        <dbReference type="SAM" id="Coils"/>
    </source>
</evidence>
<keyword evidence="2" id="KW-0479">Metal-binding</keyword>
<evidence type="ECO:0000256" key="3">
    <source>
        <dbReference type="ARBA" id="ARBA00022771"/>
    </source>
</evidence>
<feature type="domain" description="C2H2-type" evidence="9">
    <location>
        <begin position="38"/>
        <end position="61"/>
    </location>
</feature>
<reference evidence="10 11" key="1">
    <citation type="submission" date="2021-07" db="EMBL/GenBank/DDBJ databases">
        <title>The Aristolochia fimbriata genome: insights into angiosperm evolution, floral development and chemical biosynthesis.</title>
        <authorList>
            <person name="Jiao Y."/>
        </authorList>
    </citation>
    <scope>NUCLEOTIDE SEQUENCE [LARGE SCALE GENOMIC DNA]</scope>
    <source>
        <strain evidence="10">IBCAS-2021</strain>
        <tissue evidence="10">Leaf</tissue>
    </source>
</reference>
<dbReference type="InterPro" id="IPR013087">
    <property type="entry name" value="Znf_C2H2_type"/>
</dbReference>
<comment type="caution">
    <text evidence="10">The sequence shown here is derived from an EMBL/GenBank/DDBJ whole genome shotgun (WGS) entry which is preliminary data.</text>
</comment>
<feature type="region of interest" description="Disordered" evidence="8">
    <location>
        <begin position="286"/>
        <end position="334"/>
    </location>
</feature>
<evidence type="ECO:0000256" key="6">
    <source>
        <dbReference type="ARBA" id="ARBA00023242"/>
    </source>
</evidence>
<dbReference type="GO" id="GO:0033314">
    <property type="term" value="P:mitotic DNA replication checkpoint signaling"/>
    <property type="evidence" value="ECO:0007669"/>
    <property type="project" value="TreeGrafter"/>
</dbReference>
<keyword evidence="4" id="KW-0862">Zinc</keyword>
<feature type="compositionally biased region" description="Acidic residues" evidence="8">
    <location>
        <begin position="295"/>
        <end position="308"/>
    </location>
</feature>
<dbReference type="GO" id="GO:0003676">
    <property type="term" value="F:nucleic acid binding"/>
    <property type="evidence" value="ECO:0007669"/>
    <property type="project" value="InterPro"/>
</dbReference>
<accession>A0AAV7FAA0</accession>
<feature type="compositionally biased region" description="Basic and acidic residues" evidence="8">
    <location>
        <begin position="81"/>
        <end position="97"/>
    </location>
</feature>
<evidence type="ECO:0000256" key="4">
    <source>
        <dbReference type="ARBA" id="ARBA00022833"/>
    </source>
</evidence>
<name>A0AAV7FAA0_ARIFI</name>
<dbReference type="AlphaFoldDB" id="A0AAV7FAA0"/>
<feature type="compositionally biased region" description="Basic residues" evidence="8">
    <location>
        <begin position="318"/>
        <end position="334"/>
    </location>
</feature>
<keyword evidence="11" id="KW-1185">Reference proteome</keyword>
<dbReference type="EMBL" id="JAINDJ010000002">
    <property type="protein sequence ID" value="KAG9456972.1"/>
    <property type="molecule type" value="Genomic_DNA"/>
</dbReference>
<keyword evidence="3" id="KW-0863">Zinc-finger</keyword>